<dbReference type="RefSeq" id="WP_084931865.1">
    <property type="nucleotide sequence ID" value="NZ_MLFR01000001.1"/>
</dbReference>
<protein>
    <submittedName>
        <fullName evidence="5">Metal-binding protein ZinT</fullName>
    </submittedName>
</protein>
<evidence type="ECO:0000256" key="1">
    <source>
        <dbReference type="ARBA" id="ARBA00022729"/>
    </source>
</evidence>
<dbReference type="Pfam" id="PF09223">
    <property type="entry name" value="ZinT"/>
    <property type="match status" value="1"/>
</dbReference>
<dbReference type="NCBIfam" id="NF007639">
    <property type="entry name" value="PRK10306.1"/>
    <property type="match status" value="1"/>
</dbReference>
<feature type="chain" id="PRO_5012620047" evidence="3">
    <location>
        <begin position="21"/>
        <end position="213"/>
    </location>
</feature>
<keyword evidence="1 3" id="KW-0732">Signal</keyword>
<evidence type="ECO:0000256" key="3">
    <source>
        <dbReference type="SAM" id="SignalP"/>
    </source>
</evidence>
<evidence type="ECO:0000313" key="6">
    <source>
        <dbReference type="Proteomes" id="UP000193558"/>
    </source>
</evidence>
<name>A0A1X1D5Z5_9GAMM</name>
<organism evidence="5 6">
    <name type="scientific">Pantoea rwandensis</name>
    <dbReference type="NCBI Taxonomy" id="1076550"/>
    <lineage>
        <taxon>Bacteria</taxon>
        <taxon>Pseudomonadati</taxon>
        <taxon>Pseudomonadota</taxon>
        <taxon>Gammaproteobacteria</taxon>
        <taxon>Enterobacterales</taxon>
        <taxon>Erwiniaceae</taxon>
        <taxon>Pantoea</taxon>
    </lineage>
</organism>
<dbReference type="GO" id="GO:0008270">
    <property type="term" value="F:zinc ion binding"/>
    <property type="evidence" value="ECO:0007669"/>
    <property type="project" value="InterPro"/>
</dbReference>
<feature type="signal peptide" evidence="3">
    <location>
        <begin position="1"/>
        <end position="20"/>
    </location>
</feature>
<dbReference type="InterPro" id="IPR012674">
    <property type="entry name" value="Calycin"/>
</dbReference>
<accession>A0A1X1D5Z5</accession>
<dbReference type="SUPFAM" id="SSF50814">
    <property type="entry name" value="Lipocalins"/>
    <property type="match status" value="1"/>
</dbReference>
<evidence type="ECO:0000256" key="2">
    <source>
        <dbReference type="ARBA" id="ARBA00022833"/>
    </source>
</evidence>
<comment type="caution">
    <text evidence="5">The sequence shown here is derived from an EMBL/GenBank/DDBJ whole genome shotgun (WGS) entry which is preliminary data.</text>
</comment>
<evidence type="ECO:0000313" key="5">
    <source>
        <dbReference type="EMBL" id="ORM72109.1"/>
    </source>
</evidence>
<proteinExistence type="predicted"/>
<sequence length="213" mass="24168">MKLNRYVVLLGLLFSSQSFSHGHHSHGAPLTEKEVNAANGVFNDGDIKDRQLSDWDGVWQSIYPYAKDGSLDPVFRKKAESGQGKSFAEIKDYYLKGYASDITDIGIENGTMEFTVKGEVNACKYDYKGYKVLNYVSGKRGVRYLFECTAKNSKAPKFVQFSDHIISPKKSGHFHIFTGNTSQDALFAELENWPTFFPYQMQKDEIVDDLLHH</sequence>
<dbReference type="EMBL" id="MLFR01000001">
    <property type="protein sequence ID" value="ORM72109.1"/>
    <property type="molecule type" value="Genomic_DNA"/>
</dbReference>
<reference evidence="5 6" key="1">
    <citation type="journal article" date="2017" name="Antonie Van Leeuwenhoek">
        <title>Phylogenomic resolution of the bacterial genus Pantoea and its relationship with Erwinia and Tatumella.</title>
        <authorList>
            <person name="Palmer M."/>
            <person name="Steenkamp E.T."/>
            <person name="Coetzee M.P."/>
            <person name="Chan W.Y."/>
            <person name="van Zyl E."/>
            <person name="De Maayer P."/>
            <person name="Coutinho T.A."/>
            <person name="Blom J."/>
            <person name="Smits T.H."/>
            <person name="Duffy B."/>
            <person name="Venter S.N."/>
        </authorList>
    </citation>
    <scope>NUCLEOTIDE SEQUENCE [LARGE SCALE GENOMIC DNA]</scope>
    <source>
        <strain evidence="5 6">LMG 26275</strain>
    </source>
</reference>
<dbReference type="InterPro" id="IPR015304">
    <property type="entry name" value="ZinT_dom"/>
</dbReference>
<keyword evidence="2" id="KW-0862">Zinc</keyword>
<dbReference type="Gene3D" id="2.40.128.20">
    <property type="match status" value="1"/>
</dbReference>
<feature type="domain" description="ZinT" evidence="4">
    <location>
        <begin position="36"/>
        <end position="213"/>
    </location>
</feature>
<evidence type="ECO:0000259" key="4">
    <source>
        <dbReference type="Pfam" id="PF09223"/>
    </source>
</evidence>
<gene>
    <name evidence="5" type="ORF">HA51_03410</name>
</gene>
<dbReference type="OrthoDB" id="9810636at2"/>
<dbReference type="Proteomes" id="UP000193558">
    <property type="component" value="Unassembled WGS sequence"/>
</dbReference>
<dbReference type="AlphaFoldDB" id="A0A1X1D5Z5"/>